<evidence type="ECO:0000313" key="3">
    <source>
        <dbReference type="Proteomes" id="UP000053789"/>
    </source>
</evidence>
<gene>
    <name evidence="2" type="ORF">Z519_00814</name>
</gene>
<dbReference type="VEuPathDB" id="FungiDB:Z519_00814"/>
<evidence type="ECO:0000313" key="2">
    <source>
        <dbReference type="EMBL" id="KIW99151.1"/>
    </source>
</evidence>
<dbReference type="HOGENOM" id="CLU_1034399_0_0_1"/>
<feature type="region of interest" description="Disordered" evidence="1">
    <location>
        <begin position="42"/>
        <end position="61"/>
    </location>
</feature>
<dbReference type="EMBL" id="KN846980">
    <property type="protein sequence ID" value="KIW99151.1"/>
    <property type="molecule type" value="Genomic_DNA"/>
</dbReference>
<proteinExistence type="predicted"/>
<sequence>MTETHFELASEPKCNASKEDDMDNLVFVEKVQYARLSKHLPPIPHRPEWQTEGSTRPNGRRSKFKCGVRIILKESEVVSCPDTGSEQNILSKETATQLGILDRLDSSRSSRSILGNGIGAQFLGTVDMELHFPQGPKMLPKCTFHMFESLIRLAILGSVFPRHTEPLTKHCQLRLHERPVQISSLLQVMHVDAARERFRCYMDNNLVDADVDTGSEMDLVSKQSVRKSSQRVRALQDRRLVEFADGSIGWISYQIFARFSCDLERPRSE</sequence>
<reference evidence="2" key="1">
    <citation type="submission" date="2015-01" db="EMBL/GenBank/DDBJ databases">
        <title>The Genome Sequence of Cladophialophora bantiana CBS 173.52.</title>
        <authorList>
            <consortium name="The Broad Institute Genomics Platform"/>
            <person name="Cuomo C."/>
            <person name="de Hoog S."/>
            <person name="Gorbushina A."/>
            <person name="Stielow B."/>
            <person name="Teixiera M."/>
            <person name="Abouelleil A."/>
            <person name="Chapman S.B."/>
            <person name="Priest M."/>
            <person name="Young S.K."/>
            <person name="Wortman J."/>
            <person name="Nusbaum C."/>
            <person name="Birren B."/>
        </authorList>
    </citation>
    <scope>NUCLEOTIDE SEQUENCE [LARGE SCALE GENOMIC DNA]</scope>
    <source>
        <strain evidence="2">CBS 173.52</strain>
    </source>
</reference>
<dbReference type="AlphaFoldDB" id="A0A0D2FAK5"/>
<evidence type="ECO:0008006" key="4">
    <source>
        <dbReference type="Google" id="ProtNLM"/>
    </source>
</evidence>
<organism evidence="2 3">
    <name type="scientific">Cladophialophora bantiana (strain ATCC 10958 / CBS 173.52 / CDC B-1940 / NIH 8579)</name>
    <name type="common">Xylohypha bantiana</name>
    <dbReference type="NCBI Taxonomy" id="1442370"/>
    <lineage>
        <taxon>Eukaryota</taxon>
        <taxon>Fungi</taxon>
        <taxon>Dikarya</taxon>
        <taxon>Ascomycota</taxon>
        <taxon>Pezizomycotina</taxon>
        <taxon>Eurotiomycetes</taxon>
        <taxon>Chaetothyriomycetidae</taxon>
        <taxon>Chaetothyriales</taxon>
        <taxon>Herpotrichiellaceae</taxon>
        <taxon>Cladophialophora</taxon>
    </lineage>
</organism>
<dbReference type="InterPro" id="IPR021109">
    <property type="entry name" value="Peptidase_aspartic_dom_sf"/>
</dbReference>
<dbReference type="OrthoDB" id="4160705at2759"/>
<dbReference type="Gene3D" id="2.40.70.10">
    <property type="entry name" value="Acid Proteases"/>
    <property type="match status" value="1"/>
</dbReference>
<dbReference type="RefSeq" id="XP_016625820.1">
    <property type="nucleotide sequence ID" value="XM_016758571.1"/>
</dbReference>
<accession>A0A0D2FAK5</accession>
<dbReference type="Proteomes" id="UP000053789">
    <property type="component" value="Unassembled WGS sequence"/>
</dbReference>
<evidence type="ECO:0000256" key="1">
    <source>
        <dbReference type="SAM" id="MobiDB-lite"/>
    </source>
</evidence>
<protein>
    <recommendedName>
        <fullName evidence="4">Peptidase A2 domain-containing protein</fullName>
    </recommendedName>
</protein>
<keyword evidence="3" id="KW-1185">Reference proteome</keyword>
<name>A0A0D2FAK5_CLAB1</name>
<dbReference type="GeneID" id="27693742"/>